<evidence type="ECO:0000313" key="1">
    <source>
        <dbReference type="EMBL" id="UOE36643.1"/>
    </source>
</evidence>
<keyword evidence="1" id="KW-0614">Plasmid</keyword>
<name>A0ABY4BFV7_9BACT</name>
<gene>
    <name evidence="1" type="ORF">MTP16_25025</name>
</gene>
<sequence>MGWGGDDVFEVRGHLPAGLAVALYDGAGRDRFTFAPDLQAPDKVVVRESGDGNQLAEHPAVKTEAYRPQADEFDAAGWLLRHRLY</sequence>
<protein>
    <submittedName>
        <fullName evidence="1">Uncharacterized protein</fullName>
    </submittedName>
</protein>
<reference evidence="1 2" key="1">
    <citation type="submission" date="2022-03" db="EMBL/GenBank/DDBJ databases">
        <title>Hymenobactersp. isolated from the air.</title>
        <authorList>
            <person name="Won M."/>
            <person name="Kwon S.-W."/>
        </authorList>
    </citation>
    <scope>NUCLEOTIDE SEQUENCE [LARGE SCALE GENOMIC DNA]</scope>
    <source>
        <strain evidence="1 2">KACC 22596</strain>
        <plasmid evidence="1 2">unnamed3</plasmid>
    </source>
</reference>
<organism evidence="1 2">
    <name type="scientific">Hymenobacter monticola</name>
    <dbReference type="NCBI Taxonomy" id="1705399"/>
    <lineage>
        <taxon>Bacteria</taxon>
        <taxon>Pseudomonadati</taxon>
        <taxon>Bacteroidota</taxon>
        <taxon>Cytophagia</taxon>
        <taxon>Cytophagales</taxon>
        <taxon>Hymenobacteraceae</taxon>
        <taxon>Hymenobacter</taxon>
    </lineage>
</organism>
<evidence type="ECO:0000313" key="2">
    <source>
        <dbReference type="Proteomes" id="UP000831390"/>
    </source>
</evidence>
<dbReference type="EMBL" id="CP094537">
    <property type="protein sequence ID" value="UOE36643.1"/>
    <property type="molecule type" value="Genomic_DNA"/>
</dbReference>
<accession>A0ABY4BFV7</accession>
<dbReference type="RefSeq" id="WP_243520711.1">
    <property type="nucleotide sequence ID" value="NZ_CP094537.1"/>
</dbReference>
<proteinExistence type="predicted"/>
<geneLocation type="plasmid" evidence="1 2">
    <name>unnamed3</name>
</geneLocation>
<dbReference type="Proteomes" id="UP000831390">
    <property type="component" value="Plasmid unnamed3"/>
</dbReference>
<keyword evidence="2" id="KW-1185">Reference proteome</keyword>